<keyword evidence="5" id="KW-0694">RNA-binding</keyword>
<dbReference type="Gene3D" id="3.40.50.410">
    <property type="entry name" value="von Willebrand factor, type A domain"/>
    <property type="match status" value="1"/>
</dbReference>
<sequence>MALVISQGMLFFVTEVMMANNTLFSSLKSKFPRAFAKNEAGGRAYQLTPKQALAQMAATGTFGGAYYASAQNQLDTVRTLIDKIDDNQYLARLAVYARERAYMKDMPAALLLALSNRDTELMHRVFNRVVDNGRVLRTMFQMIRSGQFGRNSLSSSLQRAFARWLNEASVGKLLSASIGHDPSLRDVLRLARPKPLDNQRRALFGWLTDKELDKWAPASADDLPETVRKLIAYRAADSVEAQIELLDGDGLSVRWDLLADAALGPAVWKAIARQMGPQALRMNLNTLLRHHVFGKGWRNNEMVDYVANRLSDVDEIRRSRQFPYQYLAAYLNASEEVPHKIKAALHQAAEISCGNVPELPGPVVIGLDTSGSMSMAVTGRRGRGAISTMRCVDVAALFAAAMLRRNPDSVLIPFDTQAYSAQFDPADSILSLSKRLAKFGGGGTDCSIPLYFANTMYRDRRFAGAILVSDNESWVGTGRYGSTGVITEWQAFIKNQMRLGGHDIATPKLVCVDIQPYGTTQAPERGDILNIGGFSDAVFNVVAAFISDDTQRFVAEVESIVL</sequence>
<comment type="subcellular location">
    <subcellularLocation>
        <location evidence="1">Cytoplasm</location>
    </subcellularLocation>
</comment>
<gene>
    <name evidence="8" type="ORF">CA54_07820</name>
</gene>
<keyword evidence="3" id="KW-0963">Cytoplasm</keyword>
<dbReference type="GO" id="GO:0005737">
    <property type="term" value="C:cytoplasm"/>
    <property type="evidence" value="ECO:0007669"/>
    <property type="project" value="UniProtKB-SubCell"/>
</dbReference>
<dbReference type="SUPFAM" id="SSF140864">
    <property type="entry name" value="TROVE domain-like"/>
    <property type="match status" value="1"/>
</dbReference>
<feature type="domain" description="TROVE" evidence="7">
    <location>
        <begin position="36"/>
        <end position="361"/>
    </location>
</feature>
<dbReference type="GO" id="GO:1990904">
    <property type="term" value="C:ribonucleoprotein complex"/>
    <property type="evidence" value="ECO:0007669"/>
    <property type="project" value="UniProtKB-KW"/>
</dbReference>
<dbReference type="InterPro" id="IPR056800">
    <property type="entry name" value="vWA_Ro60"/>
</dbReference>
<proteinExistence type="inferred from homology"/>
<keyword evidence="9" id="KW-1185">Reference proteome</keyword>
<evidence type="ECO:0000313" key="9">
    <source>
        <dbReference type="Proteomes" id="UP000320735"/>
    </source>
</evidence>
<evidence type="ECO:0000313" key="8">
    <source>
        <dbReference type="EMBL" id="TWU11966.1"/>
    </source>
</evidence>
<dbReference type="GO" id="GO:0046872">
    <property type="term" value="F:metal ion binding"/>
    <property type="evidence" value="ECO:0007669"/>
    <property type="project" value="UniProtKB-KW"/>
</dbReference>
<protein>
    <recommendedName>
        <fullName evidence="7">TROVE domain-containing protein</fullName>
    </recommendedName>
</protein>
<accession>A0A5C6BKU7</accession>
<dbReference type="EMBL" id="SJPP01000001">
    <property type="protein sequence ID" value="TWU11966.1"/>
    <property type="molecule type" value="Genomic_DNA"/>
</dbReference>
<comment type="similarity">
    <text evidence="2">Belongs to the Ro 60 kDa family.</text>
</comment>
<evidence type="ECO:0000256" key="6">
    <source>
        <dbReference type="ARBA" id="ARBA00023274"/>
    </source>
</evidence>
<keyword evidence="4" id="KW-0479">Metal-binding</keyword>
<dbReference type="InterPro" id="IPR008858">
    <property type="entry name" value="TROVE_dom"/>
</dbReference>
<dbReference type="InterPro" id="IPR040322">
    <property type="entry name" value="TROVE2"/>
</dbReference>
<dbReference type="Pfam" id="PF05731">
    <property type="entry name" value="TROVE"/>
    <property type="match status" value="1"/>
</dbReference>
<evidence type="ECO:0000259" key="7">
    <source>
        <dbReference type="PROSITE" id="PS50988"/>
    </source>
</evidence>
<dbReference type="InterPro" id="IPR037214">
    <property type="entry name" value="TROVE_dom_sf"/>
</dbReference>
<dbReference type="AlphaFoldDB" id="A0A5C6BKU7"/>
<keyword evidence="6" id="KW-0687">Ribonucleoprotein</keyword>
<dbReference type="SUPFAM" id="SSF53300">
    <property type="entry name" value="vWA-like"/>
    <property type="match status" value="1"/>
</dbReference>
<evidence type="ECO:0000256" key="1">
    <source>
        <dbReference type="ARBA" id="ARBA00004496"/>
    </source>
</evidence>
<reference evidence="8 9" key="1">
    <citation type="submission" date="2019-02" db="EMBL/GenBank/DDBJ databases">
        <title>Deep-cultivation of Planctomycetes and their phenomic and genomic characterization uncovers novel biology.</title>
        <authorList>
            <person name="Wiegand S."/>
            <person name="Jogler M."/>
            <person name="Boedeker C."/>
            <person name="Pinto D."/>
            <person name="Vollmers J."/>
            <person name="Rivas-Marin E."/>
            <person name="Kohn T."/>
            <person name="Peeters S.H."/>
            <person name="Heuer A."/>
            <person name="Rast P."/>
            <person name="Oberbeckmann S."/>
            <person name="Bunk B."/>
            <person name="Jeske O."/>
            <person name="Meyerdierks A."/>
            <person name="Storesund J.E."/>
            <person name="Kallscheuer N."/>
            <person name="Luecker S."/>
            <person name="Lage O.M."/>
            <person name="Pohl T."/>
            <person name="Merkel B.J."/>
            <person name="Hornburger P."/>
            <person name="Mueller R.-W."/>
            <person name="Bruemmer F."/>
            <person name="Labrenz M."/>
            <person name="Spormann A.M."/>
            <person name="Op Den Camp H."/>
            <person name="Overmann J."/>
            <person name="Amann R."/>
            <person name="Jetten M.S.M."/>
            <person name="Mascher T."/>
            <person name="Medema M.H."/>
            <person name="Devos D.P."/>
            <person name="Kaster A.-K."/>
            <person name="Ovreas L."/>
            <person name="Rohde M."/>
            <person name="Galperin M.Y."/>
            <person name="Jogler C."/>
        </authorList>
    </citation>
    <scope>NUCLEOTIDE SEQUENCE [LARGE SCALE GENOMIC DNA]</scope>
    <source>
        <strain evidence="8 9">CA54</strain>
    </source>
</reference>
<dbReference type="Pfam" id="PF25045">
    <property type="entry name" value="vWA_Ro60"/>
    <property type="match status" value="1"/>
</dbReference>
<dbReference type="GO" id="GO:0003723">
    <property type="term" value="F:RNA binding"/>
    <property type="evidence" value="ECO:0007669"/>
    <property type="project" value="UniProtKB-KW"/>
</dbReference>
<dbReference type="Proteomes" id="UP000320735">
    <property type="component" value="Unassembled WGS sequence"/>
</dbReference>
<evidence type="ECO:0000256" key="4">
    <source>
        <dbReference type="ARBA" id="ARBA00022723"/>
    </source>
</evidence>
<evidence type="ECO:0000256" key="2">
    <source>
        <dbReference type="ARBA" id="ARBA00007814"/>
    </source>
</evidence>
<evidence type="ECO:0000256" key="5">
    <source>
        <dbReference type="ARBA" id="ARBA00022884"/>
    </source>
</evidence>
<organism evidence="8 9">
    <name type="scientific">Symmachiella macrocystis</name>
    <dbReference type="NCBI Taxonomy" id="2527985"/>
    <lineage>
        <taxon>Bacteria</taxon>
        <taxon>Pseudomonadati</taxon>
        <taxon>Planctomycetota</taxon>
        <taxon>Planctomycetia</taxon>
        <taxon>Planctomycetales</taxon>
        <taxon>Planctomycetaceae</taxon>
        <taxon>Symmachiella</taxon>
    </lineage>
</organism>
<dbReference type="PANTHER" id="PTHR14202">
    <property type="entry name" value="60 KDA RIBONUCLEOPROTEIN SSA/RO"/>
    <property type="match status" value="1"/>
</dbReference>
<dbReference type="InterPro" id="IPR036465">
    <property type="entry name" value="vWFA_dom_sf"/>
</dbReference>
<dbReference type="PROSITE" id="PS50988">
    <property type="entry name" value="TROVE"/>
    <property type="match status" value="1"/>
</dbReference>
<name>A0A5C6BKU7_9PLAN</name>
<dbReference type="PANTHER" id="PTHR14202:SF0">
    <property type="entry name" value="RNA-BINDING PROTEIN RO60"/>
    <property type="match status" value="1"/>
</dbReference>
<comment type="caution">
    <text evidence="8">The sequence shown here is derived from an EMBL/GenBank/DDBJ whole genome shotgun (WGS) entry which is preliminary data.</text>
</comment>
<evidence type="ECO:0000256" key="3">
    <source>
        <dbReference type="ARBA" id="ARBA00022490"/>
    </source>
</evidence>